<dbReference type="PROSITE" id="PS00888">
    <property type="entry name" value="CNMP_BINDING_1"/>
    <property type="match status" value="1"/>
</dbReference>
<protein>
    <submittedName>
        <fullName evidence="2">CRP-like cAMP-binding protein</fullName>
    </submittedName>
</protein>
<feature type="domain" description="Cyclic nucleotide-binding" evidence="1">
    <location>
        <begin position="14"/>
        <end position="130"/>
    </location>
</feature>
<dbReference type="Gene3D" id="2.60.120.10">
    <property type="entry name" value="Jelly Rolls"/>
    <property type="match status" value="1"/>
</dbReference>
<dbReference type="Proteomes" id="UP000525298">
    <property type="component" value="Unassembled WGS sequence"/>
</dbReference>
<dbReference type="PROSITE" id="PS50042">
    <property type="entry name" value="CNMP_BINDING_3"/>
    <property type="match status" value="1"/>
</dbReference>
<proteinExistence type="predicted"/>
<dbReference type="InterPro" id="IPR000595">
    <property type="entry name" value="cNMP-bd_dom"/>
</dbReference>
<dbReference type="SUPFAM" id="SSF51206">
    <property type="entry name" value="cAMP-binding domain-like"/>
    <property type="match status" value="1"/>
</dbReference>
<dbReference type="Pfam" id="PF00027">
    <property type="entry name" value="cNMP_binding"/>
    <property type="match status" value="1"/>
</dbReference>
<dbReference type="RefSeq" id="WP_181550718.1">
    <property type="nucleotide sequence ID" value="NZ_JACDUS010000003.1"/>
</dbReference>
<comment type="caution">
    <text evidence="2">The sequence shown here is derived from an EMBL/GenBank/DDBJ whole genome shotgun (WGS) entry which is preliminary data.</text>
</comment>
<dbReference type="SMART" id="SM00100">
    <property type="entry name" value="cNMP"/>
    <property type="match status" value="1"/>
</dbReference>
<evidence type="ECO:0000313" key="3">
    <source>
        <dbReference type="Proteomes" id="UP000525298"/>
    </source>
</evidence>
<dbReference type="InterPro" id="IPR018488">
    <property type="entry name" value="cNMP-bd_CS"/>
</dbReference>
<accession>A0A7W0HK97</accession>
<gene>
    <name evidence="2" type="ORF">HNR65_001385</name>
</gene>
<evidence type="ECO:0000313" key="2">
    <source>
        <dbReference type="EMBL" id="MBA2881059.1"/>
    </source>
</evidence>
<reference evidence="2 3" key="1">
    <citation type="submission" date="2020-07" db="EMBL/GenBank/DDBJ databases">
        <title>Genomic Encyclopedia of Type Strains, Phase IV (KMG-IV): sequencing the most valuable type-strain genomes for metagenomic binning, comparative biology and taxonomic classification.</title>
        <authorList>
            <person name="Goeker M."/>
        </authorList>
    </citation>
    <scope>NUCLEOTIDE SEQUENCE [LARGE SCALE GENOMIC DNA]</scope>
    <source>
        <strain evidence="2 3">DSM 17721</strain>
    </source>
</reference>
<dbReference type="InterPro" id="IPR014710">
    <property type="entry name" value="RmlC-like_jellyroll"/>
</dbReference>
<dbReference type="CDD" id="cd00038">
    <property type="entry name" value="CAP_ED"/>
    <property type="match status" value="1"/>
</dbReference>
<dbReference type="EMBL" id="JACDUS010000003">
    <property type="protein sequence ID" value="MBA2881059.1"/>
    <property type="molecule type" value="Genomic_DNA"/>
</dbReference>
<sequence length="141" mass="16195">MHHLDTGQIKKLEIFGDLLPNEWDQLYPLLSHIWVIEGEQMIRQGERAHCFFVILRGHFMIHYNDGRAITLNQKGDIIGWSSVSFPSEYTANVTALTKGELLCMSGPEFLELLQSNPGLVEKVLKKINKFIQTRPQIGYLQ</sequence>
<dbReference type="AlphaFoldDB" id="A0A7W0HK97"/>
<dbReference type="InterPro" id="IPR018490">
    <property type="entry name" value="cNMP-bd_dom_sf"/>
</dbReference>
<name>A0A7W0HK97_9BACT</name>
<keyword evidence="3" id="KW-1185">Reference proteome</keyword>
<organism evidence="2 3">
    <name type="scientific">Desulfosalsimonas propionicica</name>
    <dbReference type="NCBI Taxonomy" id="332175"/>
    <lineage>
        <taxon>Bacteria</taxon>
        <taxon>Pseudomonadati</taxon>
        <taxon>Thermodesulfobacteriota</taxon>
        <taxon>Desulfobacteria</taxon>
        <taxon>Desulfobacterales</taxon>
        <taxon>Desulfosalsimonadaceae</taxon>
        <taxon>Desulfosalsimonas</taxon>
    </lineage>
</organism>
<evidence type="ECO:0000259" key="1">
    <source>
        <dbReference type="PROSITE" id="PS50042"/>
    </source>
</evidence>